<dbReference type="EMBL" id="JAWDGP010005075">
    <property type="protein sequence ID" value="KAK3759753.1"/>
    <property type="molecule type" value="Genomic_DNA"/>
</dbReference>
<name>A0AAE0YZ25_9GAST</name>
<keyword evidence="11" id="KW-0539">Nucleus</keyword>
<evidence type="ECO:0000256" key="5">
    <source>
        <dbReference type="ARBA" id="ARBA00022618"/>
    </source>
</evidence>
<dbReference type="GO" id="GO:0005634">
    <property type="term" value="C:nucleus"/>
    <property type="evidence" value="ECO:0007669"/>
    <property type="project" value="UniProtKB-SubCell"/>
</dbReference>
<dbReference type="CDD" id="cd23784">
    <property type="entry name" value="RWD_Spc25"/>
    <property type="match status" value="1"/>
</dbReference>
<keyword evidence="4 11" id="KW-0158">Chromosome</keyword>
<dbReference type="AlphaFoldDB" id="A0AAE0YZ25"/>
<feature type="coiled-coil region" evidence="12">
    <location>
        <begin position="67"/>
        <end position="108"/>
    </location>
</feature>
<keyword evidence="5 11" id="KW-0132">Cell division</keyword>
<feature type="domain" description="Chromosome segregation protein Spc25 C-terminal" evidence="13">
    <location>
        <begin position="139"/>
        <end position="209"/>
    </location>
</feature>
<organism evidence="14 15">
    <name type="scientific">Elysia crispata</name>
    <name type="common">lettuce slug</name>
    <dbReference type="NCBI Taxonomy" id="231223"/>
    <lineage>
        <taxon>Eukaryota</taxon>
        <taxon>Metazoa</taxon>
        <taxon>Spiralia</taxon>
        <taxon>Lophotrochozoa</taxon>
        <taxon>Mollusca</taxon>
        <taxon>Gastropoda</taxon>
        <taxon>Heterobranchia</taxon>
        <taxon>Euthyneura</taxon>
        <taxon>Panpulmonata</taxon>
        <taxon>Sacoglossa</taxon>
        <taxon>Placobranchoidea</taxon>
        <taxon>Plakobranchidae</taxon>
        <taxon>Elysia</taxon>
    </lineage>
</organism>
<accession>A0AAE0YZ25</accession>
<dbReference type="InterPro" id="IPR013255">
    <property type="entry name" value="Spc25_C"/>
</dbReference>
<comment type="caution">
    <text evidence="14">The sequence shown here is derived from an EMBL/GenBank/DDBJ whole genome shotgun (WGS) entry which is preliminary data.</text>
</comment>
<evidence type="ECO:0000256" key="7">
    <source>
        <dbReference type="ARBA" id="ARBA00023054"/>
    </source>
</evidence>
<evidence type="ECO:0000256" key="6">
    <source>
        <dbReference type="ARBA" id="ARBA00022776"/>
    </source>
</evidence>
<keyword evidence="6 11" id="KW-0498">Mitosis</keyword>
<comment type="similarity">
    <text evidence="2 11">Belongs to the SPC25 family.</text>
</comment>
<keyword evidence="11" id="KW-0995">Kinetochore</keyword>
<sequence>MEELSSRLHQSQGKIRRVLSEFPFIIGDVKKKDQFDLYQKNIQKYETACETQRKQQQKANVTNQQQLKDKQCEAELLQVRIEAEKKLIVLLQEELNHLQKEQATLKKDPAQGSSEEKAKQLEAEETLFKKFMATEINKVQGGWLQVIFTQIDPAKPNSIFFFMFKVDEKRRYIVGDCQPPLKDMDVLVERLNSTNDLSKFVHSIRKRFKQSVDQ</sequence>
<dbReference type="Proteomes" id="UP001283361">
    <property type="component" value="Unassembled WGS sequence"/>
</dbReference>
<dbReference type="PANTHER" id="PTHR14281:SF0">
    <property type="entry name" value="KINETOCHORE PROTEIN SPC25"/>
    <property type="match status" value="1"/>
</dbReference>
<protein>
    <recommendedName>
        <fullName evidence="3 11">Kinetochore protein SPC25</fullName>
    </recommendedName>
</protein>
<evidence type="ECO:0000259" key="13">
    <source>
        <dbReference type="Pfam" id="PF08234"/>
    </source>
</evidence>
<dbReference type="GO" id="GO:0031262">
    <property type="term" value="C:Ndc80 complex"/>
    <property type="evidence" value="ECO:0007669"/>
    <property type="project" value="InterPro"/>
</dbReference>
<evidence type="ECO:0000256" key="3">
    <source>
        <dbReference type="ARBA" id="ARBA00013692"/>
    </source>
</evidence>
<comment type="function">
    <text evidence="11">Acts as a component of the essential kinetochore-associated NDC80 complex, which is required for chromosome segregation and spindle checkpoint activity.</text>
</comment>
<keyword evidence="9 11" id="KW-0137">Centromere</keyword>
<dbReference type="GO" id="GO:0007059">
    <property type="term" value="P:chromosome segregation"/>
    <property type="evidence" value="ECO:0007669"/>
    <property type="project" value="InterPro"/>
</dbReference>
<dbReference type="PANTHER" id="PTHR14281">
    <property type="entry name" value="KINETOCHORE PROTEIN SPC25-RELATED"/>
    <property type="match status" value="1"/>
</dbReference>
<keyword evidence="8 11" id="KW-0131">Cell cycle</keyword>
<dbReference type="InterPro" id="IPR045143">
    <property type="entry name" value="Spc25"/>
</dbReference>
<proteinExistence type="inferred from homology"/>
<dbReference type="Gene3D" id="3.30.457.50">
    <property type="entry name" value="Chromosome segregation protein Spc25"/>
    <property type="match status" value="1"/>
</dbReference>
<comment type="subunit">
    <text evidence="10">Component of the NDC80 complex, which is composed of ndc80, cdca1, spbc24 and spbc25. The NDC80 complex interacts with mis12 and zwint.</text>
</comment>
<dbReference type="Pfam" id="PF08234">
    <property type="entry name" value="Spindle_Spc25"/>
    <property type="match status" value="1"/>
</dbReference>
<evidence type="ECO:0000256" key="8">
    <source>
        <dbReference type="ARBA" id="ARBA00023306"/>
    </source>
</evidence>
<evidence type="ECO:0000256" key="1">
    <source>
        <dbReference type="ARBA" id="ARBA00004584"/>
    </source>
</evidence>
<evidence type="ECO:0000256" key="9">
    <source>
        <dbReference type="ARBA" id="ARBA00023328"/>
    </source>
</evidence>
<evidence type="ECO:0000313" key="15">
    <source>
        <dbReference type="Proteomes" id="UP001283361"/>
    </source>
</evidence>
<dbReference type="FunFam" id="3.30.457.50:FF:000001">
    <property type="entry name" value="Probable kinetochore protein spc25"/>
    <property type="match status" value="1"/>
</dbReference>
<evidence type="ECO:0000256" key="4">
    <source>
        <dbReference type="ARBA" id="ARBA00022454"/>
    </source>
</evidence>
<keyword evidence="15" id="KW-1185">Reference proteome</keyword>
<evidence type="ECO:0000256" key="10">
    <source>
        <dbReference type="ARBA" id="ARBA00065771"/>
    </source>
</evidence>
<evidence type="ECO:0000313" key="14">
    <source>
        <dbReference type="EMBL" id="KAK3759753.1"/>
    </source>
</evidence>
<evidence type="ECO:0000256" key="2">
    <source>
        <dbReference type="ARBA" id="ARBA00006379"/>
    </source>
</evidence>
<comment type="subcellular location">
    <subcellularLocation>
        <location evidence="1">Chromosome</location>
        <location evidence="1">Centromere</location>
    </subcellularLocation>
    <subcellularLocation>
        <location evidence="11">Nucleus</location>
    </subcellularLocation>
    <subcellularLocation>
        <location evidence="11">Chromosome</location>
        <location evidence="11">Centromere</location>
        <location evidence="11">Kinetochore</location>
    </subcellularLocation>
</comment>
<gene>
    <name evidence="14" type="ORF">RRG08_041712</name>
</gene>
<evidence type="ECO:0000256" key="11">
    <source>
        <dbReference type="RuleBase" id="RU367150"/>
    </source>
</evidence>
<reference evidence="14" key="1">
    <citation type="journal article" date="2023" name="G3 (Bethesda)">
        <title>A reference genome for the long-term kleptoplast-retaining sea slug Elysia crispata morphotype clarki.</title>
        <authorList>
            <person name="Eastman K.E."/>
            <person name="Pendleton A.L."/>
            <person name="Shaikh M.A."/>
            <person name="Suttiyut T."/>
            <person name="Ogas R."/>
            <person name="Tomko P."/>
            <person name="Gavelis G."/>
            <person name="Widhalm J.R."/>
            <person name="Wisecaver J.H."/>
        </authorList>
    </citation>
    <scope>NUCLEOTIDE SEQUENCE</scope>
    <source>
        <strain evidence="14">ECLA1</strain>
    </source>
</reference>
<keyword evidence="7 12" id="KW-0175">Coiled coil</keyword>
<dbReference type="GO" id="GO:0051301">
    <property type="term" value="P:cell division"/>
    <property type="evidence" value="ECO:0007669"/>
    <property type="project" value="UniProtKB-UniRule"/>
</dbReference>
<evidence type="ECO:0000256" key="12">
    <source>
        <dbReference type="SAM" id="Coils"/>
    </source>
</evidence>